<keyword evidence="5" id="KW-1185">Reference proteome</keyword>
<dbReference type="EMBL" id="JROU02001276">
    <property type="protein sequence ID" value="OEH76942.1"/>
    <property type="molecule type" value="Genomic_DNA"/>
</dbReference>
<dbReference type="SUPFAM" id="SSF47370">
    <property type="entry name" value="Bromodomain"/>
    <property type="match status" value="1"/>
</dbReference>
<dbReference type="PRINTS" id="PR00503">
    <property type="entry name" value="BROMODOMAIN"/>
</dbReference>
<reference evidence="4 5" key="1">
    <citation type="journal article" date="2016" name="BMC Genomics">
        <title>Comparative genomics reveals Cyclospora cayetanensis possesses coccidia-like metabolism and invasion components but unique surface antigens.</title>
        <authorList>
            <person name="Liu S."/>
            <person name="Wang L."/>
            <person name="Zheng H."/>
            <person name="Xu Z."/>
            <person name="Roellig D.M."/>
            <person name="Li N."/>
            <person name="Frace M.A."/>
            <person name="Tang K."/>
            <person name="Arrowood M.J."/>
            <person name="Moss D.M."/>
            <person name="Zhang L."/>
            <person name="Feng Y."/>
            <person name="Xiao L."/>
        </authorList>
    </citation>
    <scope>NUCLEOTIDE SEQUENCE [LARGE SCALE GENOMIC DNA]</scope>
    <source>
        <strain evidence="4 5">CHN_HEN01</strain>
    </source>
</reference>
<evidence type="ECO:0000313" key="4">
    <source>
        <dbReference type="EMBL" id="OEH76942.1"/>
    </source>
</evidence>
<keyword evidence="1 2" id="KW-0103">Bromodomain</keyword>
<dbReference type="CDD" id="cd04369">
    <property type="entry name" value="Bromodomain"/>
    <property type="match status" value="1"/>
</dbReference>
<dbReference type="InParanoid" id="A0A1D3D0I0"/>
<dbReference type="InterPro" id="IPR018359">
    <property type="entry name" value="Bromodomain_CS"/>
</dbReference>
<proteinExistence type="predicted"/>
<dbReference type="VEuPathDB" id="ToxoDB:LOC34624427"/>
<protein>
    <submittedName>
        <fullName evidence="4">Bromodomain domain-containing protein</fullName>
    </submittedName>
</protein>
<dbReference type="Pfam" id="PF00439">
    <property type="entry name" value="Bromodomain"/>
    <property type="match status" value="1"/>
</dbReference>
<evidence type="ECO:0000256" key="2">
    <source>
        <dbReference type="PROSITE-ProRule" id="PRU00035"/>
    </source>
</evidence>
<dbReference type="AlphaFoldDB" id="A0A1D3D0I0"/>
<dbReference type="PROSITE" id="PS00633">
    <property type="entry name" value="BROMODOMAIN_1"/>
    <property type="match status" value="1"/>
</dbReference>
<dbReference type="SMART" id="SM00297">
    <property type="entry name" value="BROMO"/>
    <property type="match status" value="1"/>
</dbReference>
<evidence type="ECO:0000256" key="1">
    <source>
        <dbReference type="ARBA" id="ARBA00023117"/>
    </source>
</evidence>
<dbReference type="Gene3D" id="1.20.920.10">
    <property type="entry name" value="Bromodomain-like"/>
    <property type="match status" value="1"/>
</dbReference>
<evidence type="ECO:0000313" key="5">
    <source>
        <dbReference type="Proteomes" id="UP000095192"/>
    </source>
</evidence>
<dbReference type="VEuPathDB" id="ToxoDB:cyc_09014"/>
<dbReference type="PROSITE" id="PS50014">
    <property type="entry name" value="BROMODOMAIN_2"/>
    <property type="match status" value="1"/>
</dbReference>
<comment type="caution">
    <text evidence="4">The sequence shown here is derived from an EMBL/GenBank/DDBJ whole genome shotgun (WGS) entry which is preliminary data.</text>
</comment>
<dbReference type="InterPro" id="IPR052442">
    <property type="entry name" value="Env_Response_Regulator"/>
</dbReference>
<dbReference type="InterPro" id="IPR036427">
    <property type="entry name" value="Bromodomain-like_sf"/>
</dbReference>
<dbReference type="PANTHER" id="PTHR46136">
    <property type="entry name" value="TRANSCRIPTION FACTOR GTE8"/>
    <property type="match status" value="1"/>
</dbReference>
<dbReference type="InterPro" id="IPR001487">
    <property type="entry name" value="Bromodomain"/>
</dbReference>
<name>A0A1D3D0I0_9EIME</name>
<evidence type="ECO:0000259" key="3">
    <source>
        <dbReference type="PROSITE" id="PS50014"/>
    </source>
</evidence>
<dbReference type="PANTHER" id="PTHR46136:SF1">
    <property type="entry name" value="TRANSCRIPTION FACTOR GTE11-RELATED"/>
    <property type="match status" value="1"/>
</dbReference>
<accession>A0A1D3D0I0</accession>
<dbReference type="Proteomes" id="UP000095192">
    <property type="component" value="Unassembled WGS sequence"/>
</dbReference>
<organism evidence="4 5">
    <name type="scientific">Cyclospora cayetanensis</name>
    <dbReference type="NCBI Taxonomy" id="88456"/>
    <lineage>
        <taxon>Eukaryota</taxon>
        <taxon>Sar</taxon>
        <taxon>Alveolata</taxon>
        <taxon>Apicomplexa</taxon>
        <taxon>Conoidasida</taxon>
        <taxon>Coccidia</taxon>
        <taxon>Eucoccidiorida</taxon>
        <taxon>Eimeriorina</taxon>
        <taxon>Eimeriidae</taxon>
        <taxon>Cyclospora</taxon>
    </lineage>
</organism>
<gene>
    <name evidence="4" type="ORF">cyc_09014</name>
</gene>
<feature type="domain" description="Bromo" evidence="3">
    <location>
        <begin position="8"/>
        <end position="80"/>
    </location>
</feature>
<sequence>MAILQHLKSLKAAQWFLYPVDPEADNVPDYLDVVQHPMDLQTVEKKLLQGAYPHPFLWQQDVRQVFFNAFSYHVVSTEVWRDATALALEFERLHALWRD</sequence>